<accession>A0AAX3WIY5</accession>
<dbReference type="Proteomes" id="UP001223720">
    <property type="component" value="Chromosome"/>
</dbReference>
<dbReference type="EMBL" id="CP073633">
    <property type="protein sequence ID" value="WHQ70383.1"/>
    <property type="molecule type" value="Genomic_DNA"/>
</dbReference>
<protein>
    <submittedName>
        <fullName evidence="1">Uncharacterized protein</fullName>
    </submittedName>
</protein>
<dbReference type="AlphaFoldDB" id="A0AAX3WIY5"/>
<evidence type="ECO:0000313" key="1">
    <source>
        <dbReference type="EMBL" id="WHQ70383.1"/>
    </source>
</evidence>
<name>A0AAX3WIY5_METEX</name>
<dbReference type="RefSeq" id="WP_283535763.1">
    <property type="nucleotide sequence ID" value="NZ_CP073633.1"/>
</dbReference>
<organism evidence="1 2">
    <name type="scientific">Methylorubrum extorquens</name>
    <name type="common">Methylobacterium dichloromethanicum</name>
    <name type="synonym">Methylobacterium extorquens</name>
    <dbReference type="NCBI Taxonomy" id="408"/>
    <lineage>
        <taxon>Bacteria</taxon>
        <taxon>Pseudomonadati</taxon>
        <taxon>Pseudomonadota</taxon>
        <taxon>Alphaproteobacteria</taxon>
        <taxon>Hyphomicrobiales</taxon>
        <taxon>Methylobacteriaceae</taxon>
        <taxon>Methylorubrum</taxon>
    </lineage>
</organism>
<reference evidence="1" key="1">
    <citation type="journal article" date="2022" name="Biotechnol. Bioprocess Eng.">
        <title>Pan-genome Analysis Reveals Comparative Genomic Features of Central Metabolic Pathways in Methylorubrum extorquens.</title>
        <authorList>
            <person name="Lee G.M."/>
            <person name="Scott-Nevros Z.K."/>
            <person name="Lee S.-M."/>
            <person name="Kim D."/>
        </authorList>
    </citation>
    <scope>NUCLEOTIDE SEQUENCE</scope>
    <source>
        <strain evidence="1">ATCC 55366</strain>
    </source>
</reference>
<evidence type="ECO:0000313" key="2">
    <source>
        <dbReference type="Proteomes" id="UP001223720"/>
    </source>
</evidence>
<proteinExistence type="predicted"/>
<gene>
    <name evidence="1" type="ORF">KEC54_01660</name>
</gene>
<sequence length="46" mass="5389">MYRRQAHRIGQIRLPQRHRATMIGGEADRVLPQVEFAEQMRDLSLG</sequence>